<keyword evidence="2" id="KW-0732">Signal</keyword>
<dbReference type="HOGENOM" id="CLU_2275662_0_0_5"/>
<evidence type="ECO:0000259" key="3">
    <source>
        <dbReference type="SMART" id="SM00894"/>
    </source>
</evidence>
<dbReference type="STRING" id="582402.Hbal_1886"/>
<feature type="compositionally biased region" description="Low complexity" evidence="1">
    <location>
        <begin position="56"/>
        <end position="69"/>
    </location>
</feature>
<feature type="region of interest" description="Disordered" evidence="1">
    <location>
        <begin position="88"/>
        <end position="108"/>
    </location>
</feature>
<dbReference type="AlphaFoldDB" id="C6XKK5"/>
<name>C6XKK5_HIRBI</name>
<feature type="domain" description="Excalibur calcium-binding" evidence="3">
    <location>
        <begin position="72"/>
        <end position="108"/>
    </location>
</feature>
<accession>C6XKK5</accession>
<dbReference type="Pfam" id="PF05901">
    <property type="entry name" value="Excalibur"/>
    <property type="match status" value="1"/>
</dbReference>
<dbReference type="NCBIfam" id="NF033223">
    <property type="entry name" value="YHYH_alt"/>
    <property type="match status" value="1"/>
</dbReference>
<dbReference type="InterPro" id="IPR047773">
    <property type="entry name" value="YHYH_dom_bact"/>
</dbReference>
<evidence type="ECO:0000313" key="5">
    <source>
        <dbReference type="Proteomes" id="UP000002745"/>
    </source>
</evidence>
<dbReference type="OrthoDB" id="5366081at2"/>
<organism evidence="4 5">
    <name type="scientific">Hirschia baltica (strain ATCC 49814 / DSM 5838 / IFAM 1418)</name>
    <dbReference type="NCBI Taxonomy" id="582402"/>
    <lineage>
        <taxon>Bacteria</taxon>
        <taxon>Pseudomonadati</taxon>
        <taxon>Pseudomonadota</taxon>
        <taxon>Alphaproteobacteria</taxon>
        <taxon>Hyphomonadales</taxon>
        <taxon>Hyphomonadaceae</taxon>
        <taxon>Hirschia</taxon>
    </lineage>
</organism>
<feature type="signal peptide" evidence="2">
    <location>
        <begin position="1"/>
        <end position="23"/>
    </location>
</feature>
<evidence type="ECO:0000313" key="4">
    <source>
        <dbReference type="EMBL" id="ACT59572.1"/>
    </source>
</evidence>
<dbReference type="RefSeq" id="WP_015827722.1">
    <property type="nucleotide sequence ID" value="NC_012982.1"/>
</dbReference>
<dbReference type="KEGG" id="hba:Hbal_1886"/>
<reference evidence="5" key="1">
    <citation type="journal article" date="2011" name="J. Bacteriol.">
        <title>Genome sequences of eight morphologically diverse alphaproteobacteria.</title>
        <authorList>
            <consortium name="US DOE Joint Genome Institute"/>
            <person name="Brown P.J."/>
            <person name="Kysela D.T."/>
            <person name="Buechlein A."/>
            <person name="Hemmerich C."/>
            <person name="Brun Y.V."/>
        </authorList>
    </citation>
    <scope>NUCLEOTIDE SEQUENCE [LARGE SCALE GENOMIC DNA]</scope>
    <source>
        <strain evidence="5">ATCC 49814 / DSM 5838 / IFAM 1418</strain>
    </source>
</reference>
<feature type="compositionally biased region" description="Basic and acidic residues" evidence="1">
    <location>
        <begin position="26"/>
        <end position="39"/>
    </location>
</feature>
<keyword evidence="5" id="KW-1185">Reference proteome</keyword>
<feature type="region of interest" description="Disordered" evidence="1">
    <location>
        <begin position="24"/>
        <end position="69"/>
    </location>
</feature>
<feature type="chain" id="PRO_5002972873" evidence="2">
    <location>
        <begin position="24"/>
        <end position="108"/>
    </location>
</feature>
<gene>
    <name evidence="4" type="ordered locus">Hbal_1886</name>
</gene>
<proteinExistence type="predicted"/>
<dbReference type="InterPro" id="IPR008613">
    <property type="entry name" value="Excalibur_Ca-bd_domain"/>
</dbReference>
<evidence type="ECO:0000256" key="1">
    <source>
        <dbReference type="SAM" id="MobiDB-lite"/>
    </source>
</evidence>
<sequence>MSKSAFVLIFLIIRVLYNNPAYAHSGGKDKNGCHTDRKTGNYHCHNGGKGNPPLSPNRSSAPNLNSNSAAPFFRSCKEARASGYYRMKRSDPGYRPALDRDNDGIACE</sequence>
<dbReference type="EMBL" id="CP001678">
    <property type="protein sequence ID" value="ACT59572.1"/>
    <property type="molecule type" value="Genomic_DNA"/>
</dbReference>
<dbReference type="eggNOG" id="COG1525">
    <property type="taxonomic scope" value="Bacteria"/>
</dbReference>
<protein>
    <submittedName>
        <fullName evidence="4">Excalibur domain protein</fullName>
    </submittedName>
</protein>
<dbReference type="Proteomes" id="UP000002745">
    <property type="component" value="Chromosome"/>
</dbReference>
<evidence type="ECO:0000256" key="2">
    <source>
        <dbReference type="SAM" id="SignalP"/>
    </source>
</evidence>
<dbReference type="SMART" id="SM00894">
    <property type="entry name" value="Excalibur"/>
    <property type="match status" value="1"/>
</dbReference>